<dbReference type="Gene3D" id="4.10.60.10">
    <property type="entry name" value="Zinc finger, CCHC-type"/>
    <property type="match status" value="1"/>
</dbReference>
<dbReference type="GO" id="GO:0003676">
    <property type="term" value="F:nucleic acid binding"/>
    <property type="evidence" value="ECO:0007669"/>
    <property type="project" value="InterPro"/>
</dbReference>
<dbReference type="Pfam" id="PF00098">
    <property type="entry name" value="zf-CCHC"/>
    <property type="match status" value="1"/>
</dbReference>
<evidence type="ECO:0000256" key="1">
    <source>
        <dbReference type="PROSITE-ProRule" id="PRU00047"/>
    </source>
</evidence>
<feature type="domain" description="CCHC-type" evidence="4">
    <location>
        <begin position="158"/>
        <end position="173"/>
    </location>
</feature>
<feature type="region of interest" description="Disordered" evidence="3">
    <location>
        <begin position="84"/>
        <end position="123"/>
    </location>
</feature>
<reference evidence="5" key="1">
    <citation type="journal article" date="2019" name="Sci. Rep.">
        <title>Draft genome of Tanacetum cinerariifolium, the natural source of mosquito coil.</title>
        <authorList>
            <person name="Yamashiro T."/>
            <person name="Shiraishi A."/>
            <person name="Satake H."/>
            <person name="Nakayama K."/>
        </authorList>
    </citation>
    <scope>NUCLEOTIDE SEQUENCE</scope>
</reference>
<sequence length="1956" mass="226872">MTPASLKSEANTYYTRFYKLMNEMIRNNLTVTTMQVNVQFLQQLHPEWSRFVMIVKQQHKLDEVSYHKLFDILKQYQNEINELRAKRSQTSTRHKGNEIAKPITPLSETASEEDSDPEQAQKDKDMQKNLAFIAKTINVVATRENVGSKVGQQSVIQCFNCKEYGHFAKECRKPKRVKDSAYHKEKMPLCKQTKQGVPLQAEPYDWLADTNEEVDEQELKAHYSYMAKIQEKSESVSNTCLVETNDSNVIPDSPDMCEDDIQNEQNDVESDDEHVALANLIANLKLNVDENKKIQKQLKKANTTLAQELKECKTVLAETSKSLGESISVQDSCLVAIQTKQVEFEKYKAFNDRTIDYDKLKHRLIPDRKETLVLEKESRSKLNKDLVHPYDNTTLNSLYEIFKPPTQEFETQLAHVNEIKRKMWRKSIVKSKSNTYKNVGFLPVSKSISKSRQGYNVMTNNINHFKKIVDNAWIKHSKDQFRTPTAQDIEILTQTCLMPLAIKTQNDSFKFVHELNQEMHADLKYVKYLEKEIDELESDKAEFSDMYDGKGKSMDTKFDKPSVVRQPNAQRIPKPSVLGKPAPFSNSLDRIYFPKTKSVPKPNVSEGMYRIDFRTSHTRAPQLPQTVRNTNLRMSTSTGVNHKPNVSRPQLKSNQSRDKMLNDVTARTKKPTVVPISIRKPKSHVNKLIATTNKKKVASKPINQKPHRYFRVVYENTSKAWKWWIERQSPSGYKWVPKLKKQSVPKAKMQWVPKDKNDQVQKRHMTGNLKLLCNFVEKFLGTVRFSNDQFAPILGYGDLVQGNVMINKKDIMIGFLKLNYVKDQLCSSFELSKEKRSSFKSKAVPSLKGRLNLLHELIDGENLDKMKEKGDPCILVGYSTQSKGYRVYNKRTRMIVESIHIRYDEIKEVSETCRCSTQQELDLLFGPLYDEFFNPDVAESSSNNIGNSNVLAFNQPQVSEYRWMKDHLLEHVRGNPSRPVQTRRQLATYPEMYMYALTVWELVDKPFGKTVIKLKWLWKNKTDEDQTVIRNKAQIVANGYAPEEGIDFEESFAPVARLEAVRIFIAYAAYKSFPIYLMDVKTAFLNDPLKEEVYFAQPDGFVDPDHPEKVYRLRKVVYGLKQAPRSWYDELLKFLTSKGFTKVMWMRTQLQDYDFNYNKIPLYCNSQSAITISCNPVQHSCTKHIHTRYHFIKEQVENAIIELYFVRTEYQLADMFTKALPEDRFKYLVRRIDGNPSRANIIQALGRIRRWCCSLIPAELNSSPHVYAQTKKTYQASRFKNQESLIIKTKSSANSAGSESRPPMLDKENYVPWSSRLLRYAKSDTKRDVNVNETFHEQTDDEISKRELKQIEADDQAIQTILLGLPEDIYAAVDSCETAQEIWLQTELHATTNANPEDITDSTTAMNMALALMAKAFKLNYSTPTNNNQRISSNLRNSQIAQPGHFARDCTVRPRRRDAAYLQTQLLIAQKEEARIQLQAKEYDLMAAVADLDEIEKYTELLEPIPEPQQVPQNDNNFISEVTNVEQDGETVEQHSANFEETRALYESLYQNLAVEVEKVNSVNRKLKETNADLTTELVRYKNQKRWFEISQEKYDKLERCHQKSVYQEQCLSKKINALHLSTGKQIMTLNEQISDLNKQLSKEKSTVSFLLEEKKKLKSDFKTYEDKLLDKQIELEKKIKELNNIVLKTGQSIQTIHMLSPKPNSFYHTEWKMALGYQNPFYLKQAQKKQQSLYDGKVLLAKHDPIVVHDSEETLQLAQESRQKMKQMNKEIKPANYTKINHLSGISDLNKQLSKEKSTVSFLLEEKKKLKSDFKTYEDKLLDKQIEHEKKIKDLNNIVFKTGQSIQTINMLSPKQDLFCNTPKVGRSGILGPGHLQTELERTKERFENCIIKKETEYAKLWNDWYKKCDDCKYDKISYDKAYKDMQQKIERLQAQLGDLKGKCKDTSCVSDTQN</sequence>
<feature type="coiled-coil region" evidence="2">
    <location>
        <begin position="1752"/>
        <end position="1821"/>
    </location>
</feature>
<dbReference type="InterPro" id="IPR057670">
    <property type="entry name" value="SH3_retrovirus"/>
</dbReference>
<dbReference type="CDD" id="cd09272">
    <property type="entry name" value="RNase_HI_RT_Ty1"/>
    <property type="match status" value="1"/>
</dbReference>
<evidence type="ECO:0000259" key="4">
    <source>
        <dbReference type="PROSITE" id="PS50158"/>
    </source>
</evidence>
<protein>
    <submittedName>
        <fullName evidence="5">Gag-Pol polyprotein</fullName>
    </submittedName>
</protein>
<dbReference type="InterPro" id="IPR001878">
    <property type="entry name" value="Znf_CCHC"/>
</dbReference>
<keyword evidence="2" id="KW-0175">Coiled coil</keyword>
<dbReference type="GO" id="GO:0008270">
    <property type="term" value="F:zinc ion binding"/>
    <property type="evidence" value="ECO:0007669"/>
    <property type="project" value="UniProtKB-KW"/>
</dbReference>
<dbReference type="InterPro" id="IPR036875">
    <property type="entry name" value="Znf_CCHC_sf"/>
</dbReference>
<dbReference type="SMART" id="SM00343">
    <property type="entry name" value="ZnF_C2HC"/>
    <property type="match status" value="2"/>
</dbReference>
<keyword evidence="1" id="KW-0479">Metal-binding</keyword>
<feature type="coiled-coil region" evidence="2">
    <location>
        <begin position="1550"/>
        <end position="1584"/>
    </location>
</feature>
<keyword evidence="1" id="KW-0862">Zinc</keyword>
<dbReference type="SUPFAM" id="SSF57756">
    <property type="entry name" value="Retrovirus zinc finger-like domains"/>
    <property type="match status" value="1"/>
</dbReference>
<comment type="caution">
    <text evidence="5">The sequence shown here is derived from an EMBL/GenBank/DDBJ whole genome shotgun (WGS) entry which is preliminary data.</text>
</comment>
<dbReference type="EMBL" id="BKCJ010007779">
    <property type="protein sequence ID" value="GEU78973.1"/>
    <property type="molecule type" value="Genomic_DNA"/>
</dbReference>
<feature type="coiled-coil region" evidence="2">
    <location>
        <begin position="1917"/>
        <end position="1944"/>
    </location>
</feature>
<accession>A0A6L2MYK5</accession>
<dbReference type="Pfam" id="PF25597">
    <property type="entry name" value="SH3_retrovirus"/>
    <property type="match status" value="1"/>
</dbReference>
<feature type="region of interest" description="Disordered" evidence="3">
    <location>
        <begin position="635"/>
        <end position="657"/>
    </location>
</feature>
<gene>
    <name evidence="5" type="ORF">Tci_050951</name>
</gene>
<proteinExistence type="predicted"/>
<feature type="coiled-coil region" evidence="2">
    <location>
        <begin position="1627"/>
        <end position="1686"/>
    </location>
</feature>
<evidence type="ECO:0000313" key="5">
    <source>
        <dbReference type="EMBL" id="GEU78973.1"/>
    </source>
</evidence>
<organism evidence="5">
    <name type="scientific">Tanacetum cinerariifolium</name>
    <name type="common">Dalmatian daisy</name>
    <name type="synonym">Chrysanthemum cinerariifolium</name>
    <dbReference type="NCBI Taxonomy" id="118510"/>
    <lineage>
        <taxon>Eukaryota</taxon>
        <taxon>Viridiplantae</taxon>
        <taxon>Streptophyta</taxon>
        <taxon>Embryophyta</taxon>
        <taxon>Tracheophyta</taxon>
        <taxon>Spermatophyta</taxon>
        <taxon>Magnoliopsida</taxon>
        <taxon>eudicotyledons</taxon>
        <taxon>Gunneridae</taxon>
        <taxon>Pentapetalae</taxon>
        <taxon>asterids</taxon>
        <taxon>campanulids</taxon>
        <taxon>Asterales</taxon>
        <taxon>Asteraceae</taxon>
        <taxon>Asteroideae</taxon>
        <taxon>Anthemideae</taxon>
        <taxon>Anthemidinae</taxon>
        <taxon>Tanacetum</taxon>
    </lineage>
</organism>
<dbReference type="PANTHER" id="PTHR11439:SF517">
    <property type="entry name" value="CYSTEINE-RICH RLK (RECEPTOR-LIKE PROTEIN KINASE) 8"/>
    <property type="match status" value="1"/>
</dbReference>
<dbReference type="Pfam" id="PF07727">
    <property type="entry name" value="RVT_2"/>
    <property type="match status" value="1"/>
</dbReference>
<name>A0A6L2MYK5_TANCI</name>
<evidence type="ECO:0000256" key="3">
    <source>
        <dbReference type="SAM" id="MobiDB-lite"/>
    </source>
</evidence>
<evidence type="ECO:0000256" key="2">
    <source>
        <dbReference type="SAM" id="Coils"/>
    </source>
</evidence>
<dbReference type="PANTHER" id="PTHR11439">
    <property type="entry name" value="GAG-POL-RELATED RETROTRANSPOSON"/>
    <property type="match status" value="1"/>
</dbReference>
<dbReference type="PROSITE" id="PS50158">
    <property type="entry name" value="ZF_CCHC"/>
    <property type="match status" value="1"/>
</dbReference>
<feature type="region of interest" description="Disordered" evidence="3">
    <location>
        <begin position="554"/>
        <end position="581"/>
    </location>
</feature>
<dbReference type="InterPro" id="IPR013103">
    <property type="entry name" value="RVT_2"/>
</dbReference>
<keyword evidence="1" id="KW-0863">Zinc-finger</keyword>